<dbReference type="InterPro" id="IPR036918">
    <property type="entry name" value="Pyrv_Knase_C_sf"/>
</dbReference>
<dbReference type="SUPFAM" id="SSF52935">
    <property type="entry name" value="PK C-terminal domain-like"/>
    <property type="match status" value="1"/>
</dbReference>
<dbReference type="PROSITE" id="PS00110">
    <property type="entry name" value="PYRUVATE_KINASE"/>
    <property type="match status" value="1"/>
</dbReference>
<evidence type="ECO:0000259" key="15">
    <source>
        <dbReference type="Pfam" id="PF00224"/>
    </source>
</evidence>
<evidence type="ECO:0000256" key="10">
    <source>
        <dbReference type="ARBA" id="ARBA00022842"/>
    </source>
</evidence>
<comment type="cofactor">
    <cofactor evidence="1">
        <name>K(+)</name>
        <dbReference type="ChEBI" id="CHEBI:29103"/>
    </cofactor>
</comment>
<dbReference type="EMBL" id="SORO01000001">
    <property type="protein sequence ID" value="TDY72480.1"/>
    <property type="molecule type" value="Genomic_DNA"/>
</dbReference>
<dbReference type="GO" id="GO:0016301">
    <property type="term" value="F:kinase activity"/>
    <property type="evidence" value="ECO:0007669"/>
    <property type="project" value="UniProtKB-KW"/>
</dbReference>
<keyword evidence="10 14" id="KW-0460">Magnesium</keyword>
<dbReference type="GO" id="GO:0004743">
    <property type="term" value="F:pyruvate kinase activity"/>
    <property type="evidence" value="ECO:0007669"/>
    <property type="project" value="UniProtKB-UniRule"/>
</dbReference>
<dbReference type="NCBIfam" id="NF004491">
    <property type="entry name" value="PRK05826.1"/>
    <property type="match status" value="1"/>
</dbReference>
<keyword evidence="12 17" id="KW-0670">Pyruvate</keyword>
<comment type="pathway">
    <text evidence="2 14">Carbohydrate degradation; glycolysis; pyruvate from D-glyceraldehyde 3-phosphate: step 5/5.</text>
</comment>
<dbReference type="InterPro" id="IPR018209">
    <property type="entry name" value="Pyrv_Knase_AS"/>
</dbReference>
<keyword evidence="5 14" id="KW-0808">Transferase</keyword>
<dbReference type="NCBIfam" id="TIGR01064">
    <property type="entry name" value="pyruv_kin"/>
    <property type="match status" value="1"/>
</dbReference>
<dbReference type="GO" id="GO:0005524">
    <property type="term" value="F:ATP binding"/>
    <property type="evidence" value="ECO:0007669"/>
    <property type="project" value="UniProtKB-KW"/>
</dbReference>
<dbReference type="InterPro" id="IPR015813">
    <property type="entry name" value="Pyrv/PenolPyrv_kinase-like_dom"/>
</dbReference>
<keyword evidence="6" id="KW-0479">Metal-binding</keyword>
<dbReference type="Gene3D" id="2.40.33.10">
    <property type="entry name" value="PK beta-barrel domain-like"/>
    <property type="match status" value="1"/>
</dbReference>
<comment type="similarity">
    <text evidence="3 14">Belongs to the pyruvate kinase family.</text>
</comment>
<evidence type="ECO:0000313" key="17">
    <source>
        <dbReference type="EMBL" id="TDY72480.1"/>
    </source>
</evidence>
<evidence type="ECO:0000256" key="1">
    <source>
        <dbReference type="ARBA" id="ARBA00001958"/>
    </source>
</evidence>
<dbReference type="UniPathway" id="UPA00109">
    <property type="reaction ID" value="UER00188"/>
</dbReference>
<dbReference type="Pfam" id="PF00224">
    <property type="entry name" value="PK"/>
    <property type="match status" value="1"/>
</dbReference>
<dbReference type="SUPFAM" id="SSF51621">
    <property type="entry name" value="Phosphoenolpyruvate/pyruvate domain"/>
    <property type="match status" value="1"/>
</dbReference>
<proteinExistence type="inferred from homology"/>
<dbReference type="NCBIfam" id="NF004978">
    <property type="entry name" value="PRK06354.1"/>
    <property type="match status" value="1"/>
</dbReference>
<dbReference type="GO" id="GO:0000287">
    <property type="term" value="F:magnesium ion binding"/>
    <property type="evidence" value="ECO:0007669"/>
    <property type="project" value="UniProtKB-UniRule"/>
</dbReference>
<organism evidence="17 18">
    <name type="scientific">Leptospira meyeri</name>
    <dbReference type="NCBI Taxonomy" id="29508"/>
    <lineage>
        <taxon>Bacteria</taxon>
        <taxon>Pseudomonadati</taxon>
        <taxon>Spirochaetota</taxon>
        <taxon>Spirochaetia</taxon>
        <taxon>Leptospirales</taxon>
        <taxon>Leptospiraceae</taxon>
        <taxon>Leptospira</taxon>
    </lineage>
</organism>
<evidence type="ECO:0000256" key="4">
    <source>
        <dbReference type="ARBA" id="ARBA00012142"/>
    </source>
</evidence>
<comment type="catalytic activity">
    <reaction evidence="14">
        <text>pyruvate + ATP = phosphoenolpyruvate + ADP + H(+)</text>
        <dbReference type="Rhea" id="RHEA:18157"/>
        <dbReference type="ChEBI" id="CHEBI:15361"/>
        <dbReference type="ChEBI" id="CHEBI:15378"/>
        <dbReference type="ChEBI" id="CHEBI:30616"/>
        <dbReference type="ChEBI" id="CHEBI:58702"/>
        <dbReference type="ChEBI" id="CHEBI:456216"/>
        <dbReference type="EC" id="2.7.1.40"/>
    </reaction>
</comment>
<evidence type="ECO:0000256" key="12">
    <source>
        <dbReference type="ARBA" id="ARBA00023317"/>
    </source>
</evidence>
<dbReference type="EC" id="2.7.1.40" evidence="4 13"/>
<dbReference type="InterPro" id="IPR015793">
    <property type="entry name" value="Pyrv_Knase_brl"/>
</dbReference>
<evidence type="ECO:0000313" key="18">
    <source>
        <dbReference type="Proteomes" id="UP000294684"/>
    </source>
</evidence>
<dbReference type="Gene3D" id="3.20.20.60">
    <property type="entry name" value="Phosphoenolpyruvate-binding domains"/>
    <property type="match status" value="1"/>
</dbReference>
<dbReference type="STRING" id="1193051.LEP1GSC017_2478"/>
<evidence type="ECO:0000256" key="9">
    <source>
        <dbReference type="ARBA" id="ARBA00022840"/>
    </source>
</evidence>
<keyword evidence="7" id="KW-0547">Nucleotide-binding</keyword>
<dbReference type="FunFam" id="2.40.33.10:FF:000001">
    <property type="entry name" value="Pyruvate kinase"/>
    <property type="match status" value="1"/>
</dbReference>
<dbReference type="PANTHER" id="PTHR11817">
    <property type="entry name" value="PYRUVATE KINASE"/>
    <property type="match status" value="1"/>
</dbReference>
<keyword evidence="9" id="KW-0067">ATP-binding</keyword>
<evidence type="ECO:0000256" key="7">
    <source>
        <dbReference type="ARBA" id="ARBA00022741"/>
    </source>
</evidence>
<keyword evidence="18" id="KW-1185">Reference proteome</keyword>
<dbReference type="Gene3D" id="3.40.1380.20">
    <property type="entry name" value="Pyruvate kinase, C-terminal domain"/>
    <property type="match status" value="1"/>
</dbReference>
<dbReference type="InterPro" id="IPR001697">
    <property type="entry name" value="Pyr_Knase"/>
</dbReference>
<dbReference type="AlphaFoldDB" id="A0A4R8MSU5"/>
<dbReference type="InterPro" id="IPR011037">
    <property type="entry name" value="Pyrv_Knase-like_insert_dom_sf"/>
</dbReference>
<evidence type="ECO:0000256" key="14">
    <source>
        <dbReference type="RuleBase" id="RU000504"/>
    </source>
</evidence>
<dbReference type="InterPro" id="IPR015795">
    <property type="entry name" value="Pyrv_Knase_C"/>
</dbReference>
<feature type="domain" description="Pyruvate kinase C-terminal" evidence="16">
    <location>
        <begin position="394"/>
        <end position="504"/>
    </location>
</feature>
<dbReference type="PRINTS" id="PR01050">
    <property type="entry name" value="PYRUVTKNASE"/>
</dbReference>
<evidence type="ECO:0000256" key="6">
    <source>
        <dbReference type="ARBA" id="ARBA00022723"/>
    </source>
</evidence>
<reference evidence="17 18" key="1">
    <citation type="submission" date="2019-03" db="EMBL/GenBank/DDBJ databases">
        <title>Genomic Encyclopedia of Archaeal and Bacterial Type Strains, Phase II (KMG-II): from individual species to whole genera.</title>
        <authorList>
            <person name="Goeker M."/>
        </authorList>
    </citation>
    <scope>NUCLEOTIDE SEQUENCE [LARGE SCALE GENOMIC DNA]</scope>
    <source>
        <strain evidence="17 18">DSM 21537</strain>
    </source>
</reference>
<dbReference type="Proteomes" id="UP000294684">
    <property type="component" value="Unassembled WGS sequence"/>
</dbReference>
<dbReference type="GO" id="GO:0030955">
    <property type="term" value="F:potassium ion binding"/>
    <property type="evidence" value="ECO:0007669"/>
    <property type="project" value="UniProtKB-UniRule"/>
</dbReference>
<evidence type="ECO:0000256" key="5">
    <source>
        <dbReference type="ARBA" id="ARBA00022679"/>
    </source>
</evidence>
<dbReference type="InterPro" id="IPR015806">
    <property type="entry name" value="Pyrv_Knase_insert_dom_sf"/>
</dbReference>
<dbReference type="Pfam" id="PF02887">
    <property type="entry name" value="PK_C"/>
    <property type="match status" value="1"/>
</dbReference>
<evidence type="ECO:0000256" key="3">
    <source>
        <dbReference type="ARBA" id="ARBA00008663"/>
    </source>
</evidence>
<protein>
    <recommendedName>
        <fullName evidence="4 13">Pyruvate kinase</fullName>
        <ecNumber evidence="4 13">2.7.1.40</ecNumber>
    </recommendedName>
</protein>
<dbReference type="SUPFAM" id="SSF50800">
    <property type="entry name" value="PK beta-barrel domain-like"/>
    <property type="match status" value="1"/>
</dbReference>
<gene>
    <name evidence="17" type="ORF">CLV96_1475</name>
</gene>
<keyword evidence="8 14" id="KW-0418">Kinase</keyword>
<accession>A0A4R8MSU5</accession>
<dbReference type="InterPro" id="IPR040442">
    <property type="entry name" value="Pyrv_kinase-like_dom_sf"/>
</dbReference>
<evidence type="ECO:0000256" key="13">
    <source>
        <dbReference type="NCBIfam" id="TIGR01064"/>
    </source>
</evidence>
<keyword evidence="11 14" id="KW-0324">Glycolysis</keyword>
<name>A0A4R8MSU5_LEPME</name>
<sequence>MIFLLKMTQVNSNRTIYLQEKSKKLRIGSMPEDSKIPNKRTKIICTIGPASANRETILNLIYSGMDLARMNFSHSTHDYHKDIFELLRECEQESGKSIGILADLQGPKIRTGKLGTGPLELKSGDQIAINNKSDFLGTREEIGCTYQYILNDIDVGHKLLIDDGKLSFVVKSKTKEKAILETVIGGTLKDNKGINLPGTPISAPALSEKDIEDLQFALSLGVDYIALSFVRRASDLEMARQFMKDSYAGLIAKIERPEAIQNIEEIIENCDGIMIARGDLGVELDTQYVPIIQKEMITKLNQQGKPVITATQMLETMIDNPRPTRAEASDVANAVMDGTDAVMLSGETASGKYPIETVKTMTSIIQAAEESEIYLSHLRNMDRTEFEVERTALGSAAESISRLINAKAIINFTRSGYSSLLSSEFRPSKPIYSFTPFLGTARKMQLYWGVEAYVMPMMDKFPDMIAFMSKTLKSEGKLKSGDTVVILSGAPGSVAQTVDFIQIHRIK</sequence>
<feature type="domain" description="Pyruvate kinase barrel" evidence="15">
    <location>
        <begin position="39"/>
        <end position="358"/>
    </location>
</feature>
<evidence type="ECO:0000256" key="11">
    <source>
        <dbReference type="ARBA" id="ARBA00023152"/>
    </source>
</evidence>
<evidence type="ECO:0000256" key="2">
    <source>
        <dbReference type="ARBA" id="ARBA00004997"/>
    </source>
</evidence>
<evidence type="ECO:0000259" key="16">
    <source>
        <dbReference type="Pfam" id="PF02887"/>
    </source>
</evidence>
<evidence type="ECO:0000256" key="8">
    <source>
        <dbReference type="ARBA" id="ARBA00022777"/>
    </source>
</evidence>
<comment type="caution">
    <text evidence="17">The sequence shown here is derived from an EMBL/GenBank/DDBJ whole genome shotgun (WGS) entry which is preliminary data.</text>
</comment>